<sequence>MKTKLPTIARLILGFLFVFFGIAGLFNLLPPPDNMPKDLQTFMGGLVAAKYFFPLLKITEITCGALLMIGVFVPLALVVLAPIILNILLVHIVLDPSGLPIAIVLVVLEIYLAFFSKPYSDIVKQIFRCPLKEELDKKRQQEG</sequence>
<dbReference type="Pfam" id="PF07681">
    <property type="entry name" value="DoxX"/>
    <property type="match status" value="1"/>
</dbReference>
<keyword evidence="4 5" id="KW-0472">Membrane</keyword>
<evidence type="ECO:0000256" key="4">
    <source>
        <dbReference type="ARBA" id="ARBA00023136"/>
    </source>
</evidence>
<keyword evidence="2 5" id="KW-0812">Transmembrane</keyword>
<organism evidence="6 7">
    <name type="scientific">Halobacteriovorax vibrionivorans</name>
    <dbReference type="NCBI Taxonomy" id="2152716"/>
    <lineage>
        <taxon>Bacteria</taxon>
        <taxon>Pseudomonadati</taxon>
        <taxon>Bdellovibrionota</taxon>
        <taxon>Bacteriovoracia</taxon>
        <taxon>Bacteriovoracales</taxon>
        <taxon>Halobacteriovoraceae</taxon>
        <taxon>Halobacteriovorax</taxon>
    </lineage>
</organism>
<dbReference type="EMBL" id="QDKL01000001">
    <property type="protein sequence ID" value="RZF22308.1"/>
    <property type="molecule type" value="Genomic_DNA"/>
</dbReference>
<keyword evidence="3 5" id="KW-1133">Transmembrane helix</keyword>
<feature type="transmembrane region" description="Helical" evidence="5">
    <location>
        <begin position="98"/>
        <end position="115"/>
    </location>
</feature>
<evidence type="ECO:0000256" key="1">
    <source>
        <dbReference type="ARBA" id="ARBA00004141"/>
    </source>
</evidence>
<name>A0ABY0IJN1_9BACT</name>
<dbReference type="InterPro" id="IPR032808">
    <property type="entry name" value="DoxX"/>
</dbReference>
<evidence type="ECO:0000256" key="2">
    <source>
        <dbReference type="ARBA" id="ARBA00022692"/>
    </source>
</evidence>
<evidence type="ECO:0000256" key="3">
    <source>
        <dbReference type="ARBA" id="ARBA00022989"/>
    </source>
</evidence>
<dbReference type="RefSeq" id="WP_114705253.1">
    <property type="nucleotide sequence ID" value="NZ_QDKL01000001.1"/>
</dbReference>
<evidence type="ECO:0000256" key="5">
    <source>
        <dbReference type="SAM" id="Phobius"/>
    </source>
</evidence>
<gene>
    <name evidence="6" type="ORF">DAY19_00645</name>
</gene>
<dbReference type="Proteomes" id="UP000443582">
    <property type="component" value="Unassembled WGS sequence"/>
</dbReference>
<protein>
    <submittedName>
        <fullName evidence="6">DoxX family protein</fullName>
    </submittedName>
</protein>
<feature type="transmembrane region" description="Helical" evidence="5">
    <location>
        <begin position="7"/>
        <end position="29"/>
    </location>
</feature>
<evidence type="ECO:0000313" key="7">
    <source>
        <dbReference type="Proteomes" id="UP000443582"/>
    </source>
</evidence>
<proteinExistence type="predicted"/>
<evidence type="ECO:0000313" key="6">
    <source>
        <dbReference type="EMBL" id="RZF22308.1"/>
    </source>
</evidence>
<keyword evidence="7" id="KW-1185">Reference proteome</keyword>
<comment type="caution">
    <text evidence="6">The sequence shown here is derived from an EMBL/GenBank/DDBJ whole genome shotgun (WGS) entry which is preliminary data.</text>
</comment>
<accession>A0ABY0IJN1</accession>
<feature type="transmembrane region" description="Helical" evidence="5">
    <location>
        <begin position="41"/>
        <end position="58"/>
    </location>
</feature>
<comment type="subcellular location">
    <subcellularLocation>
        <location evidence="1">Membrane</location>
        <topology evidence="1">Multi-pass membrane protein</topology>
    </subcellularLocation>
</comment>
<reference evidence="7" key="1">
    <citation type="journal article" date="2019" name="Int. J. Syst. Evol. Microbiol.">
        <title>Halobacteriovorax valvorus sp. nov., a novel prokaryotic predator isolated from coastal seawater of China.</title>
        <authorList>
            <person name="Chen M.-X."/>
        </authorList>
    </citation>
    <scope>NUCLEOTIDE SEQUENCE [LARGE SCALE GENOMIC DNA]</scope>
    <source>
        <strain evidence="7">BL9</strain>
    </source>
</reference>
<feature type="transmembrane region" description="Helical" evidence="5">
    <location>
        <begin position="65"/>
        <end position="92"/>
    </location>
</feature>